<dbReference type="CDD" id="cd01949">
    <property type="entry name" value="GGDEF"/>
    <property type="match status" value="1"/>
</dbReference>
<dbReference type="InterPro" id="IPR029787">
    <property type="entry name" value="Nucleotide_cyclase"/>
</dbReference>
<dbReference type="InterPro" id="IPR043128">
    <property type="entry name" value="Rev_trsase/Diguanyl_cyclase"/>
</dbReference>
<evidence type="ECO:0000259" key="1">
    <source>
        <dbReference type="PROSITE" id="PS50887"/>
    </source>
</evidence>
<evidence type="ECO:0000313" key="3">
    <source>
        <dbReference type="Proteomes" id="UP001596317"/>
    </source>
</evidence>
<reference evidence="3" key="1">
    <citation type="journal article" date="2019" name="Int. J. Syst. Evol. Microbiol.">
        <title>The Global Catalogue of Microorganisms (GCM) 10K type strain sequencing project: providing services to taxonomists for standard genome sequencing and annotation.</title>
        <authorList>
            <consortium name="The Broad Institute Genomics Platform"/>
            <consortium name="The Broad Institute Genome Sequencing Center for Infectious Disease"/>
            <person name="Wu L."/>
            <person name="Ma J."/>
        </authorList>
    </citation>
    <scope>NUCLEOTIDE SEQUENCE [LARGE SCALE GENOMIC DNA]</scope>
    <source>
        <strain evidence="3">CCUG 63830</strain>
    </source>
</reference>
<keyword evidence="3" id="KW-1185">Reference proteome</keyword>
<protein>
    <submittedName>
        <fullName evidence="2">GGDEF domain-containing protein</fullName>
        <ecNumber evidence="2">2.7.7.65</ecNumber>
    </submittedName>
</protein>
<evidence type="ECO:0000313" key="2">
    <source>
        <dbReference type="EMBL" id="MFC6661735.1"/>
    </source>
</evidence>
<dbReference type="SUPFAM" id="SSF55073">
    <property type="entry name" value="Nucleotide cyclase"/>
    <property type="match status" value="1"/>
</dbReference>
<dbReference type="EMBL" id="JBHSWB010000001">
    <property type="protein sequence ID" value="MFC6661735.1"/>
    <property type="molecule type" value="Genomic_DNA"/>
</dbReference>
<accession>A0ABW1ZPG6</accession>
<gene>
    <name evidence="2" type="ORF">ACFP90_16405</name>
</gene>
<dbReference type="GO" id="GO:0052621">
    <property type="term" value="F:diguanylate cyclase activity"/>
    <property type="evidence" value="ECO:0007669"/>
    <property type="project" value="UniProtKB-EC"/>
</dbReference>
<feature type="domain" description="GGDEF" evidence="1">
    <location>
        <begin position="23"/>
        <end position="153"/>
    </location>
</feature>
<dbReference type="Pfam" id="PF00990">
    <property type="entry name" value="GGDEF"/>
    <property type="match status" value="1"/>
</dbReference>
<dbReference type="InterPro" id="IPR050469">
    <property type="entry name" value="Diguanylate_Cyclase"/>
</dbReference>
<dbReference type="PROSITE" id="PS50887">
    <property type="entry name" value="GGDEF"/>
    <property type="match status" value="1"/>
</dbReference>
<dbReference type="Proteomes" id="UP001596317">
    <property type="component" value="Unassembled WGS sequence"/>
</dbReference>
<sequence>MLNRRGLEEGLRALEAAPGSGWTLLAVLFVDIDHFKSVNDRFSHAHGDRVLQAVAGLLTRNVRAGTLIGRYGGEEFVLVAPVRAPGQAHDLAERCRRAIEAHDWSALLPGVSLTASVGYAVERPERLPVALHTADEHLYRAKGAGRNRVHPPA</sequence>
<dbReference type="Gene3D" id="3.30.70.270">
    <property type="match status" value="1"/>
</dbReference>
<keyword evidence="2" id="KW-0808">Transferase</keyword>
<organism evidence="2 3">
    <name type="scientific">Deinococcus multiflagellatus</name>
    <dbReference type="NCBI Taxonomy" id="1656887"/>
    <lineage>
        <taxon>Bacteria</taxon>
        <taxon>Thermotogati</taxon>
        <taxon>Deinococcota</taxon>
        <taxon>Deinococci</taxon>
        <taxon>Deinococcales</taxon>
        <taxon>Deinococcaceae</taxon>
        <taxon>Deinococcus</taxon>
    </lineage>
</organism>
<dbReference type="PANTHER" id="PTHR45138:SF9">
    <property type="entry name" value="DIGUANYLATE CYCLASE DGCM-RELATED"/>
    <property type="match status" value="1"/>
</dbReference>
<dbReference type="PANTHER" id="PTHR45138">
    <property type="entry name" value="REGULATORY COMPONENTS OF SENSORY TRANSDUCTION SYSTEM"/>
    <property type="match status" value="1"/>
</dbReference>
<name>A0ABW1ZPG6_9DEIO</name>
<proteinExistence type="predicted"/>
<comment type="caution">
    <text evidence="2">The sequence shown here is derived from an EMBL/GenBank/DDBJ whole genome shotgun (WGS) entry which is preliminary data.</text>
</comment>
<dbReference type="SMART" id="SM00267">
    <property type="entry name" value="GGDEF"/>
    <property type="match status" value="1"/>
</dbReference>
<dbReference type="NCBIfam" id="TIGR00254">
    <property type="entry name" value="GGDEF"/>
    <property type="match status" value="1"/>
</dbReference>
<keyword evidence="2" id="KW-0548">Nucleotidyltransferase</keyword>
<dbReference type="EC" id="2.7.7.65" evidence="2"/>
<dbReference type="InterPro" id="IPR000160">
    <property type="entry name" value="GGDEF_dom"/>
</dbReference>
<dbReference type="RefSeq" id="WP_380057378.1">
    <property type="nucleotide sequence ID" value="NZ_JBHSWB010000001.1"/>
</dbReference>